<dbReference type="InterPro" id="IPR052927">
    <property type="entry name" value="DCC_oxidoreductase"/>
</dbReference>
<dbReference type="Pfam" id="PF04134">
    <property type="entry name" value="DCC1-like"/>
    <property type="match status" value="1"/>
</dbReference>
<dbReference type="GO" id="GO:0015035">
    <property type="term" value="F:protein-disulfide reductase activity"/>
    <property type="evidence" value="ECO:0007669"/>
    <property type="project" value="InterPro"/>
</dbReference>
<dbReference type="PANTHER" id="PTHR33639:SF2">
    <property type="entry name" value="DUF393 DOMAIN-CONTAINING PROTEIN"/>
    <property type="match status" value="1"/>
</dbReference>
<name>A0A4R6BLW7_9STAP</name>
<dbReference type="AlphaFoldDB" id="A0A4R6BLW7"/>
<sequence>MNIIFFDNECLICNRFVQLLHRIDHQNQLYFASLNSQTANRYLKNNYNQIDSVIYRKNGQIFIYSDAVIEILIDVGIKVTPLKRIPKFIRDTLYQFVARNRHYISKNSCLLSDPQLKTKILD</sequence>
<protein>
    <submittedName>
        <fullName evidence="1">DUF393 domain-containing protein</fullName>
    </submittedName>
</protein>
<comment type="caution">
    <text evidence="1">The sequence shown here is derived from an EMBL/GenBank/DDBJ whole genome shotgun (WGS) entry which is preliminary data.</text>
</comment>
<dbReference type="InterPro" id="IPR007263">
    <property type="entry name" value="DCC1-like"/>
</dbReference>
<gene>
    <name evidence="1" type="ORF">ERX37_01555</name>
</gene>
<keyword evidence="2" id="KW-1185">Reference proteome</keyword>
<organism evidence="1 2">
    <name type="scientific">Macrococcus hajekii</name>
    <dbReference type="NCBI Taxonomy" id="198482"/>
    <lineage>
        <taxon>Bacteria</taxon>
        <taxon>Bacillati</taxon>
        <taxon>Bacillota</taxon>
        <taxon>Bacilli</taxon>
        <taxon>Bacillales</taxon>
        <taxon>Staphylococcaceae</taxon>
        <taxon>Macrococcus</taxon>
    </lineage>
</organism>
<evidence type="ECO:0000313" key="2">
    <source>
        <dbReference type="Proteomes" id="UP000295328"/>
    </source>
</evidence>
<evidence type="ECO:0000313" key="1">
    <source>
        <dbReference type="EMBL" id="TDM02800.1"/>
    </source>
</evidence>
<dbReference type="Proteomes" id="UP000295328">
    <property type="component" value="Unassembled WGS sequence"/>
</dbReference>
<dbReference type="OrthoDB" id="9785438at2"/>
<proteinExistence type="predicted"/>
<dbReference type="EMBL" id="SCWE01000001">
    <property type="protein sequence ID" value="TDM02800.1"/>
    <property type="molecule type" value="Genomic_DNA"/>
</dbReference>
<dbReference type="PANTHER" id="PTHR33639">
    <property type="entry name" value="THIOL-DISULFIDE OXIDOREDUCTASE DCC"/>
    <property type="match status" value="1"/>
</dbReference>
<dbReference type="RefSeq" id="WP_133428889.1">
    <property type="nucleotide sequence ID" value="NZ_BMCC01000002.1"/>
</dbReference>
<accession>A0A4R6BLW7</accession>
<reference evidence="1 2" key="1">
    <citation type="submission" date="2019-01" db="EMBL/GenBank/DDBJ databases">
        <title>Draft genome sequences of the type strains of six Macrococcus species.</title>
        <authorList>
            <person name="Mazhar S."/>
            <person name="Altermann E."/>
            <person name="Hill C."/>
            <person name="Mcauliffe O."/>
        </authorList>
    </citation>
    <scope>NUCLEOTIDE SEQUENCE [LARGE SCALE GENOMIC DNA]</scope>
    <source>
        <strain evidence="1 2">CCM4809</strain>
    </source>
</reference>